<proteinExistence type="predicted"/>
<protein>
    <submittedName>
        <fullName evidence="1">Uncharacterized protein</fullName>
    </submittedName>
</protein>
<organism evidence="1">
    <name type="scientific">viral metagenome</name>
    <dbReference type="NCBI Taxonomy" id="1070528"/>
    <lineage>
        <taxon>unclassified sequences</taxon>
        <taxon>metagenomes</taxon>
        <taxon>organismal metagenomes</taxon>
    </lineage>
</organism>
<accession>A0A6C0KQG9</accession>
<sequence>MEKDTFILSAKQIFSASKDDLNHILFQVSLKMFREQILNHLISRRNEDDYFNLDPFSRNTHFRDILETVRQDLNSSGWKTELSFNDTGLFIFKNEKPKTCW</sequence>
<reference evidence="1" key="1">
    <citation type="journal article" date="2020" name="Nature">
        <title>Giant virus diversity and host interactions through global metagenomics.</title>
        <authorList>
            <person name="Schulz F."/>
            <person name="Roux S."/>
            <person name="Paez-Espino D."/>
            <person name="Jungbluth S."/>
            <person name="Walsh D.A."/>
            <person name="Denef V.J."/>
            <person name="McMahon K.D."/>
            <person name="Konstantinidis K.T."/>
            <person name="Eloe-Fadrosh E.A."/>
            <person name="Kyrpides N.C."/>
            <person name="Woyke T."/>
        </authorList>
    </citation>
    <scope>NUCLEOTIDE SEQUENCE</scope>
    <source>
        <strain evidence="1">GVMAG-S-3300013014-136</strain>
    </source>
</reference>
<name>A0A6C0KQG9_9ZZZZ</name>
<dbReference type="EMBL" id="MN740964">
    <property type="protein sequence ID" value="QHU20212.1"/>
    <property type="molecule type" value="Genomic_DNA"/>
</dbReference>
<evidence type="ECO:0000313" key="1">
    <source>
        <dbReference type="EMBL" id="QHU20212.1"/>
    </source>
</evidence>
<dbReference type="AlphaFoldDB" id="A0A6C0KQG9"/>